<dbReference type="OrthoDB" id="9812295at2"/>
<name>A0A1M7LV46_9BACT</name>
<dbReference type="SUPFAM" id="SSF52218">
    <property type="entry name" value="Flavoproteins"/>
    <property type="match status" value="1"/>
</dbReference>
<dbReference type="STRING" id="1419482.SAMN05444266_111161"/>
<keyword evidence="3" id="KW-1185">Reference proteome</keyword>
<dbReference type="Gene3D" id="3.40.50.360">
    <property type="match status" value="1"/>
</dbReference>
<evidence type="ECO:0000313" key="3">
    <source>
        <dbReference type="Proteomes" id="UP000184420"/>
    </source>
</evidence>
<dbReference type="RefSeq" id="WP_073086826.1">
    <property type="nucleotide sequence ID" value="NZ_FRBL01000011.1"/>
</dbReference>
<feature type="domain" description="NADPH-dependent FMN reductase-like" evidence="1">
    <location>
        <begin position="3"/>
        <end position="145"/>
    </location>
</feature>
<dbReference type="PANTHER" id="PTHR30543:SF21">
    <property type="entry name" value="NAD(P)H-DEPENDENT FMN REDUCTASE LOT6"/>
    <property type="match status" value="1"/>
</dbReference>
<evidence type="ECO:0000313" key="2">
    <source>
        <dbReference type="EMBL" id="SHM82089.1"/>
    </source>
</evidence>
<sequence>MLKLKVITSTTRPGRKGPIIARWIAAAAEQTGQFEVEVIDLGAINLPMMDEAFHPRMKKYEHAHTKKWSATIDEADAFLFVTAEYNFSMPAPLKNALDYLYWEWNNKPAGIVSYGGASGGTRAAQMLKQVLTTLKVMPLPEGVILNFFDKNVNEQDEFVPTEAAERSAHAMLHEVEKWAVALQTLRHKESAV</sequence>
<protein>
    <submittedName>
        <fullName evidence="2">NAD(P)H-dependent FMN reductase</fullName>
    </submittedName>
</protein>
<dbReference type="InterPro" id="IPR029039">
    <property type="entry name" value="Flavoprotein-like_sf"/>
</dbReference>
<dbReference type="GO" id="GO:0005829">
    <property type="term" value="C:cytosol"/>
    <property type="evidence" value="ECO:0007669"/>
    <property type="project" value="TreeGrafter"/>
</dbReference>
<dbReference type="Proteomes" id="UP000184420">
    <property type="component" value="Unassembled WGS sequence"/>
</dbReference>
<reference evidence="2 3" key="1">
    <citation type="submission" date="2016-11" db="EMBL/GenBank/DDBJ databases">
        <authorList>
            <person name="Jaros S."/>
            <person name="Januszkiewicz K."/>
            <person name="Wedrychowicz H."/>
        </authorList>
    </citation>
    <scope>NUCLEOTIDE SEQUENCE [LARGE SCALE GENOMIC DNA]</scope>
    <source>
        <strain evidence="2 3">DSM 27406</strain>
    </source>
</reference>
<proteinExistence type="predicted"/>
<dbReference type="GO" id="GO:0010181">
    <property type="term" value="F:FMN binding"/>
    <property type="evidence" value="ECO:0007669"/>
    <property type="project" value="TreeGrafter"/>
</dbReference>
<accession>A0A1M7LV46</accession>
<gene>
    <name evidence="2" type="ORF">SAMN05444266_111161</name>
</gene>
<dbReference type="GO" id="GO:0016491">
    <property type="term" value="F:oxidoreductase activity"/>
    <property type="evidence" value="ECO:0007669"/>
    <property type="project" value="InterPro"/>
</dbReference>
<dbReference type="InterPro" id="IPR005025">
    <property type="entry name" value="FMN_Rdtase-like_dom"/>
</dbReference>
<dbReference type="PANTHER" id="PTHR30543">
    <property type="entry name" value="CHROMATE REDUCTASE"/>
    <property type="match status" value="1"/>
</dbReference>
<evidence type="ECO:0000259" key="1">
    <source>
        <dbReference type="Pfam" id="PF03358"/>
    </source>
</evidence>
<dbReference type="InterPro" id="IPR050712">
    <property type="entry name" value="NAD(P)H-dep_reductase"/>
</dbReference>
<dbReference type="AlphaFoldDB" id="A0A1M7LV46"/>
<dbReference type="Pfam" id="PF03358">
    <property type="entry name" value="FMN_red"/>
    <property type="match status" value="1"/>
</dbReference>
<organism evidence="2 3">
    <name type="scientific">Chitinophaga jiangningensis</name>
    <dbReference type="NCBI Taxonomy" id="1419482"/>
    <lineage>
        <taxon>Bacteria</taxon>
        <taxon>Pseudomonadati</taxon>
        <taxon>Bacteroidota</taxon>
        <taxon>Chitinophagia</taxon>
        <taxon>Chitinophagales</taxon>
        <taxon>Chitinophagaceae</taxon>
        <taxon>Chitinophaga</taxon>
    </lineage>
</organism>
<dbReference type="EMBL" id="FRBL01000011">
    <property type="protein sequence ID" value="SHM82089.1"/>
    <property type="molecule type" value="Genomic_DNA"/>
</dbReference>